<protein>
    <submittedName>
        <fullName evidence="1">Uncharacterized protein</fullName>
    </submittedName>
</protein>
<accession>A0ABY1R623</accession>
<evidence type="ECO:0000313" key="2">
    <source>
        <dbReference type="Proteomes" id="UP001158050"/>
    </source>
</evidence>
<comment type="caution">
    <text evidence="1">The sequence shown here is derived from an EMBL/GenBank/DDBJ whole genome shotgun (WGS) entry which is preliminary data.</text>
</comment>
<sequence>MYKSGHIYLVDKEPTSEQLAQFAKPVQFDVCKDGKFYSIIYDKDGNKYVEETSKISTGFIKIGDITQNDDQISIDIHPSGFNHWRINGSDITSTNPENIFVDPVENGKFRIDYIFGNSAGGIFILPGAAGKFAIEPNILNYPDYAFLYRVLVTPDGFFVDDSTRVKTIGDITASSNSVIVGLHSSGTNTVIFNGVEKSTTQATPLPFIPVSTGKIKVLNVYALPTTELFYLAQGVEGDEAVEPILPEGSLFIRRIIVTDEGPAIDPATLEGFKEKDEDNWTRSIFTVGSTFNLQYSGKSQSFLIYKGLVTGVGSGTTKIGGIMFESAGSRAIKFLIYNITGTNILIEASSTDGLKKGFSYNGTPYTLKSKKAVWVQYNPDTDLIDILDIGNSTPFEGVTTDPTLEGNGFNSQLRLSAAKNAEIAGKTTMSAVQSWVTSMSYATNVDLTAGLANRYQITTTNITAPDATYKYVIITDASGVTRRLDLATYLSANYATTNALGNKVDKLPGSGYRLAQINPDGSLSAASVASNVPAKVVGKDASGGLTEYPTTPYKAVSDLAVNPTLTDLAAYTVDRVDFPNLVPSRIYYRVGNYWKYITLTDA</sequence>
<proteinExistence type="predicted"/>
<dbReference type="RefSeq" id="WP_283417270.1">
    <property type="nucleotide sequence ID" value="NZ_FXUO01000006.1"/>
</dbReference>
<reference evidence="1 2" key="1">
    <citation type="submission" date="2017-05" db="EMBL/GenBank/DDBJ databases">
        <authorList>
            <person name="Varghese N."/>
            <person name="Submissions S."/>
        </authorList>
    </citation>
    <scope>NUCLEOTIDE SEQUENCE [LARGE SCALE GENOMIC DNA]</scope>
    <source>
        <strain evidence="1 2">DSM 18015</strain>
    </source>
</reference>
<keyword evidence="2" id="KW-1185">Reference proteome</keyword>
<dbReference type="EMBL" id="FXUO01000006">
    <property type="protein sequence ID" value="SMP94682.1"/>
    <property type="molecule type" value="Genomic_DNA"/>
</dbReference>
<organism evidence="1 2">
    <name type="scientific">Epilithonimonas pallida</name>
    <dbReference type="NCBI Taxonomy" id="373671"/>
    <lineage>
        <taxon>Bacteria</taxon>
        <taxon>Pseudomonadati</taxon>
        <taxon>Bacteroidota</taxon>
        <taxon>Flavobacteriia</taxon>
        <taxon>Flavobacteriales</taxon>
        <taxon>Weeksellaceae</taxon>
        <taxon>Chryseobacterium group</taxon>
        <taxon>Epilithonimonas</taxon>
    </lineage>
</organism>
<gene>
    <name evidence="1" type="ORF">SAMN05421679_10685</name>
</gene>
<evidence type="ECO:0000313" key="1">
    <source>
        <dbReference type="EMBL" id="SMP94682.1"/>
    </source>
</evidence>
<dbReference type="Proteomes" id="UP001158050">
    <property type="component" value="Unassembled WGS sequence"/>
</dbReference>
<name>A0ABY1R623_9FLAO</name>